<evidence type="ECO:0000256" key="1">
    <source>
        <dbReference type="ARBA" id="ARBA00004173"/>
    </source>
</evidence>
<dbReference type="PANTHER" id="PTHR10746:SF6">
    <property type="entry name" value="LARGE RIBOSOMAL SUBUNIT PROTEIN UL4M"/>
    <property type="match status" value="1"/>
</dbReference>
<organism evidence="9 10">
    <name type="scientific">Geospiza parvula</name>
    <name type="common">Small tree-finch</name>
    <name type="synonym">Camarhynchus parvulus</name>
    <dbReference type="NCBI Taxonomy" id="87175"/>
    <lineage>
        <taxon>Eukaryota</taxon>
        <taxon>Metazoa</taxon>
        <taxon>Chordata</taxon>
        <taxon>Craniata</taxon>
        <taxon>Vertebrata</taxon>
        <taxon>Euteleostomi</taxon>
        <taxon>Archelosauria</taxon>
        <taxon>Archosauria</taxon>
        <taxon>Dinosauria</taxon>
        <taxon>Saurischia</taxon>
        <taxon>Theropoda</taxon>
        <taxon>Coelurosauria</taxon>
        <taxon>Aves</taxon>
        <taxon>Neognathae</taxon>
        <taxon>Neoaves</taxon>
        <taxon>Telluraves</taxon>
        <taxon>Australaves</taxon>
        <taxon>Passeriformes</taxon>
        <taxon>Thraupidae</taxon>
        <taxon>Camarhynchus</taxon>
    </lineage>
</organism>
<sequence length="444" mass="48004">MGTGGTGWGRGQGREGGEGAGPRRWMGGAIAEGRGWGGTKWELGPGGFRGPGRAQERGWGRAGVVSPLPSARGWSRHPGDVGDTLGIVPNVAVPQLSTAPPALPAAPEPRREEPLVPSPVASPVLRSCSVPVPSPLSPVQAWVGSLRHPQDTLRGLADLHPDVFAVTPRLDILHTVATWQKNFRRISHARVRTRAEVRGGGRKPWRQKGSGRARHGSVRSPLWRGGGIAHGPRGPTSYFYMVPMRVRVLGLKVALSVKLMQDELHVVESLELPSSDPRELLELARARRWGHSVLVVDTNEFPENISAAAEGLKSITLIPALGLNVHSLLKHQTLVLTLDAVAFLEQRLLWHDSRYSPLVPFSLPHRDPRRLSPRRAGFAPPGRDLPPPGRNSGPSGAAVAIKENFFHCCCFYFGWNQEVPTSFWGSPRIPIPLGSPPNPAPIPA</sequence>
<dbReference type="GO" id="GO:0005743">
    <property type="term" value="C:mitochondrial inner membrane"/>
    <property type="evidence" value="ECO:0007669"/>
    <property type="project" value="UniProtKB-ARBA"/>
</dbReference>
<dbReference type="Pfam" id="PF00573">
    <property type="entry name" value="Ribosomal_L4"/>
    <property type="match status" value="1"/>
</dbReference>
<proteinExistence type="inferred from homology"/>
<evidence type="ECO:0000313" key="9">
    <source>
        <dbReference type="Ensembl" id="ENSCPVP00000021659.2"/>
    </source>
</evidence>
<dbReference type="FunFam" id="3.40.1370.10:FF:000005">
    <property type="entry name" value="39S ribosomal protein L4, mitochondrial"/>
    <property type="match status" value="1"/>
</dbReference>
<comment type="similarity">
    <text evidence="2">Belongs to the universal ribosomal protein uL4 family.</text>
</comment>
<dbReference type="HAMAP" id="MF_01328_B">
    <property type="entry name" value="Ribosomal_uL4_B"/>
    <property type="match status" value="1"/>
</dbReference>
<keyword evidence="3" id="KW-0689">Ribosomal protein</keyword>
<keyword evidence="10" id="KW-1185">Reference proteome</keyword>
<feature type="region of interest" description="Disordered" evidence="8">
    <location>
        <begin position="1"/>
        <end position="59"/>
    </location>
</feature>
<evidence type="ECO:0000256" key="6">
    <source>
        <dbReference type="ARBA" id="ARBA00040565"/>
    </source>
</evidence>
<evidence type="ECO:0000256" key="3">
    <source>
        <dbReference type="ARBA" id="ARBA00022980"/>
    </source>
</evidence>
<evidence type="ECO:0000313" key="10">
    <source>
        <dbReference type="Proteomes" id="UP000694382"/>
    </source>
</evidence>
<evidence type="ECO:0000256" key="4">
    <source>
        <dbReference type="ARBA" id="ARBA00023128"/>
    </source>
</evidence>
<feature type="region of interest" description="Disordered" evidence="8">
    <location>
        <begin position="196"/>
        <end position="228"/>
    </location>
</feature>
<keyword evidence="5" id="KW-0687">Ribonucleoprotein</keyword>
<dbReference type="InterPro" id="IPR023574">
    <property type="entry name" value="Ribosomal_uL4_dom_sf"/>
</dbReference>
<dbReference type="InterPro" id="IPR002136">
    <property type="entry name" value="Ribosomal_uL4"/>
</dbReference>
<accession>A0A8C3NIW3</accession>
<dbReference type="NCBIfam" id="TIGR03953">
    <property type="entry name" value="rplD_bact"/>
    <property type="match status" value="1"/>
</dbReference>
<feature type="region of interest" description="Disordered" evidence="8">
    <location>
        <begin position="370"/>
        <end position="395"/>
    </location>
</feature>
<evidence type="ECO:0000256" key="5">
    <source>
        <dbReference type="ARBA" id="ARBA00023274"/>
    </source>
</evidence>
<dbReference type="Ensembl" id="ENSCPVT00000022620.2">
    <property type="protein sequence ID" value="ENSCPVP00000021659.2"/>
    <property type="gene ID" value="ENSCPVG00000015591.2"/>
</dbReference>
<evidence type="ECO:0000256" key="8">
    <source>
        <dbReference type="SAM" id="MobiDB-lite"/>
    </source>
</evidence>
<dbReference type="Gene3D" id="3.40.1370.10">
    <property type="match status" value="1"/>
</dbReference>
<evidence type="ECO:0000256" key="2">
    <source>
        <dbReference type="ARBA" id="ARBA00010528"/>
    </source>
</evidence>
<comment type="subcellular location">
    <subcellularLocation>
        <location evidence="1">Mitochondrion</location>
    </subcellularLocation>
</comment>
<dbReference type="InterPro" id="IPR013005">
    <property type="entry name" value="Ribosomal_uL4-like"/>
</dbReference>
<name>A0A8C3NIW3_GEOPR</name>
<dbReference type="GO" id="GO:0003735">
    <property type="term" value="F:structural constituent of ribosome"/>
    <property type="evidence" value="ECO:0007669"/>
    <property type="project" value="InterPro"/>
</dbReference>
<dbReference type="SUPFAM" id="SSF52166">
    <property type="entry name" value="Ribosomal protein L4"/>
    <property type="match status" value="1"/>
</dbReference>
<accession>A0A8U8CBX4</accession>
<reference evidence="9" key="2">
    <citation type="submission" date="2025-09" db="UniProtKB">
        <authorList>
            <consortium name="Ensembl"/>
        </authorList>
    </citation>
    <scope>IDENTIFICATION</scope>
</reference>
<dbReference type="Proteomes" id="UP000694382">
    <property type="component" value="Unassembled WGS sequence"/>
</dbReference>
<evidence type="ECO:0000256" key="7">
    <source>
        <dbReference type="ARBA" id="ARBA00082711"/>
    </source>
</evidence>
<feature type="compositionally biased region" description="Low complexity" evidence="8">
    <location>
        <begin position="22"/>
        <end position="33"/>
    </location>
</feature>
<feature type="compositionally biased region" description="Gly residues" evidence="8">
    <location>
        <begin position="34"/>
        <end position="50"/>
    </location>
</feature>
<dbReference type="AlphaFoldDB" id="A0A8C3NIW3"/>
<dbReference type="PANTHER" id="PTHR10746">
    <property type="entry name" value="50S RIBOSOMAL PROTEIN L4"/>
    <property type="match status" value="1"/>
</dbReference>
<dbReference type="GO" id="GO:1990904">
    <property type="term" value="C:ribonucleoprotein complex"/>
    <property type="evidence" value="ECO:0007669"/>
    <property type="project" value="UniProtKB-KW"/>
</dbReference>
<reference evidence="9" key="1">
    <citation type="submission" date="2025-08" db="UniProtKB">
        <authorList>
            <consortium name="Ensembl"/>
        </authorList>
    </citation>
    <scope>IDENTIFICATION</scope>
</reference>
<feature type="compositionally biased region" description="Gly residues" evidence="8">
    <location>
        <begin position="1"/>
        <end position="11"/>
    </location>
</feature>
<feature type="compositionally biased region" description="Basic residues" evidence="8">
    <location>
        <begin position="200"/>
        <end position="217"/>
    </location>
</feature>
<dbReference type="GO" id="GO:0005840">
    <property type="term" value="C:ribosome"/>
    <property type="evidence" value="ECO:0007669"/>
    <property type="project" value="UniProtKB-KW"/>
</dbReference>
<protein>
    <recommendedName>
        <fullName evidence="6">Large ribosomal subunit protein uL4m</fullName>
    </recommendedName>
    <alternativeName>
        <fullName evidence="7">39S ribosomal protein L4, mitochondrial</fullName>
    </alternativeName>
</protein>
<keyword evidence="4" id="KW-0496">Mitochondrion</keyword>
<dbReference type="GO" id="GO:0006412">
    <property type="term" value="P:translation"/>
    <property type="evidence" value="ECO:0007669"/>
    <property type="project" value="InterPro"/>
</dbReference>